<dbReference type="InterPro" id="IPR050438">
    <property type="entry name" value="LMW_PTPase"/>
</dbReference>
<keyword evidence="6" id="KW-1185">Reference proteome</keyword>
<dbReference type="Pfam" id="PF01451">
    <property type="entry name" value="LMWPc"/>
    <property type="match status" value="1"/>
</dbReference>
<dbReference type="PANTHER" id="PTHR11717">
    <property type="entry name" value="LOW MOLECULAR WEIGHT PROTEIN TYROSINE PHOSPHATASE"/>
    <property type="match status" value="1"/>
</dbReference>
<dbReference type="CDD" id="cd16344">
    <property type="entry name" value="LMWPAP"/>
    <property type="match status" value="1"/>
</dbReference>
<dbReference type="InterPro" id="IPR036196">
    <property type="entry name" value="Ptyr_pPase_sf"/>
</dbReference>
<evidence type="ECO:0000259" key="4">
    <source>
        <dbReference type="SMART" id="SM00226"/>
    </source>
</evidence>
<dbReference type="PRINTS" id="PR00719">
    <property type="entry name" value="LMWPTPASE"/>
</dbReference>
<dbReference type="Proteomes" id="UP000619534">
    <property type="component" value="Unassembled WGS sequence"/>
</dbReference>
<evidence type="ECO:0000313" key="5">
    <source>
        <dbReference type="EMBL" id="GGC86060.1"/>
    </source>
</evidence>
<name>A0ABQ1NVM6_9BACI</name>
<dbReference type="InterPro" id="IPR017867">
    <property type="entry name" value="Tyr_phospatase_low_mol_wt"/>
</dbReference>
<accession>A0ABQ1NVM6</accession>
<dbReference type="RefSeq" id="WP_062442452.1">
    <property type="nucleotide sequence ID" value="NZ_BMCJ01000002.1"/>
</dbReference>
<dbReference type="PANTHER" id="PTHR11717:SF31">
    <property type="entry name" value="LOW MOLECULAR WEIGHT PROTEIN-TYROSINE-PHOSPHATASE ETP-RELATED"/>
    <property type="match status" value="1"/>
</dbReference>
<feature type="domain" description="Phosphotyrosine protein phosphatase I" evidence="4">
    <location>
        <begin position="1"/>
        <end position="133"/>
    </location>
</feature>
<keyword evidence="2" id="KW-0378">Hydrolase</keyword>
<organism evidence="5 6">
    <name type="scientific">Thalassobacillus devorans</name>
    <dbReference type="NCBI Taxonomy" id="279813"/>
    <lineage>
        <taxon>Bacteria</taxon>
        <taxon>Bacillati</taxon>
        <taxon>Bacillota</taxon>
        <taxon>Bacilli</taxon>
        <taxon>Bacillales</taxon>
        <taxon>Bacillaceae</taxon>
        <taxon>Thalassobacillus</taxon>
    </lineage>
</organism>
<evidence type="ECO:0000313" key="6">
    <source>
        <dbReference type="Proteomes" id="UP000619534"/>
    </source>
</evidence>
<keyword evidence="3" id="KW-0904">Protein phosphatase</keyword>
<evidence type="ECO:0000256" key="2">
    <source>
        <dbReference type="ARBA" id="ARBA00022801"/>
    </source>
</evidence>
<proteinExistence type="inferred from homology"/>
<dbReference type="InterPro" id="IPR023485">
    <property type="entry name" value="Ptyr_pPase"/>
</dbReference>
<sequence length="207" mass="23890">MNILFVCTGNTCRSPMAEALLKNKTGSVTVQSAGIFAGKGMPISDGAKQVLKKQGIEIDHQSQPVTTDLLEWADLVLTMSEQHKQSLAMQYDQWQDKYFTLKEYAAKDQASDWEDLKQAYTEIEEKRIQFINKYRDDYDEETMQKKLYEALKDDLEEIHEMENNLPSFDISDPFGGNETIYQETMKEIEKNVVLLLEKLEENPTDDK</sequence>
<dbReference type="EMBL" id="BMCJ01000002">
    <property type="protein sequence ID" value="GGC86060.1"/>
    <property type="molecule type" value="Genomic_DNA"/>
</dbReference>
<comment type="similarity">
    <text evidence="1">Belongs to the low molecular weight phosphotyrosine protein phosphatase family.</text>
</comment>
<dbReference type="SUPFAM" id="SSF52788">
    <property type="entry name" value="Phosphotyrosine protein phosphatases I"/>
    <property type="match status" value="1"/>
</dbReference>
<gene>
    <name evidence="5" type="ORF">GCM10007216_16010</name>
</gene>
<evidence type="ECO:0000256" key="3">
    <source>
        <dbReference type="ARBA" id="ARBA00022912"/>
    </source>
</evidence>
<comment type="caution">
    <text evidence="5">The sequence shown here is derived from an EMBL/GenBank/DDBJ whole genome shotgun (WGS) entry which is preliminary data.</text>
</comment>
<protein>
    <recommendedName>
        <fullName evidence="4">Phosphotyrosine protein phosphatase I domain-containing protein</fullName>
    </recommendedName>
</protein>
<evidence type="ECO:0000256" key="1">
    <source>
        <dbReference type="ARBA" id="ARBA00011063"/>
    </source>
</evidence>
<dbReference type="SMART" id="SM00226">
    <property type="entry name" value="LMWPc"/>
    <property type="match status" value="1"/>
</dbReference>
<reference evidence="6" key="1">
    <citation type="journal article" date="2019" name="Int. J. Syst. Evol. Microbiol.">
        <title>The Global Catalogue of Microorganisms (GCM) 10K type strain sequencing project: providing services to taxonomists for standard genome sequencing and annotation.</title>
        <authorList>
            <consortium name="The Broad Institute Genomics Platform"/>
            <consortium name="The Broad Institute Genome Sequencing Center for Infectious Disease"/>
            <person name="Wu L."/>
            <person name="Ma J."/>
        </authorList>
    </citation>
    <scope>NUCLEOTIDE SEQUENCE [LARGE SCALE GENOMIC DNA]</scope>
    <source>
        <strain evidence="6">CCM 7282</strain>
    </source>
</reference>
<dbReference type="Gene3D" id="3.40.50.2300">
    <property type="match status" value="1"/>
</dbReference>